<reference evidence="8" key="1">
    <citation type="submission" date="2016-12" db="EMBL/GenBank/DDBJ databases">
        <authorList>
            <person name="Rodrigo-Torres L."/>
            <person name="Arahal R.D."/>
            <person name="Lucena T."/>
        </authorList>
    </citation>
    <scope>NUCLEOTIDE SEQUENCE [LARGE SCALE GENOMIC DNA]</scope>
</reference>
<evidence type="ECO:0000313" key="8">
    <source>
        <dbReference type="Proteomes" id="UP000184600"/>
    </source>
</evidence>
<evidence type="ECO:0000256" key="5">
    <source>
        <dbReference type="ARBA" id="ARBA00023136"/>
    </source>
</evidence>
<keyword evidence="3 6" id="KW-0812">Transmembrane</keyword>
<keyword evidence="5 6" id="KW-0472">Membrane</keyword>
<name>A0A1M7YQE2_9VIBR</name>
<gene>
    <name evidence="7" type="primary">rhtC_1</name>
    <name evidence="7" type="ORF">VQ7734_00503</name>
</gene>
<comment type="subcellular location">
    <subcellularLocation>
        <location evidence="1">Cell membrane</location>
        <topology evidence="1">Multi-pass membrane protein</topology>
    </subcellularLocation>
</comment>
<dbReference type="Proteomes" id="UP000184600">
    <property type="component" value="Unassembled WGS sequence"/>
</dbReference>
<evidence type="ECO:0000256" key="6">
    <source>
        <dbReference type="SAM" id="Phobius"/>
    </source>
</evidence>
<accession>A0A1M7YQE2</accession>
<evidence type="ECO:0000256" key="1">
    <source>
        <dbReference type="ARBA" id="ARBA00004651"/>
    </source>
</evidence>
<feature type="transmembrane region" description="Helical" evidence="6">
    <location>
        <begin position="41"/>
        <end position="63"/>
    </location>
</feature>
<organism evidence="7 8">
    <name type="scientific">Vibrio quintilis</name>
    <dbReference type="NCBI Taxonomy" id="1117707"/>
    <lineage>
        <taxon>Bacteria</taxon>
        <taxon>Pseudomonadati</taxon>
        <taxon>Pseudomonadota</taxon>
        <taxon>Gammaproteobacteria</taxon>
        <taxon>Vibrionales</taxon>
        <taxon>Vibrionaceae</taxon>
        <taxon>Vibrio</taxon>
    </lineage>
</organism>
<dbReference type="STRING" id="1117707.VQ7734_00503"/>
<keyword evidence="8" id="KW-1185">Reference proteome</keyword>
<sequence>MTSLTLAILGLLIVISPGADFALVIKNSVIYGRKAGIRTSLGISLAISMHIAYSLLGISYLISQNQWLFSCIRYAGAAYLVYLGIKGLCEKVPQPHSVNKTPDVRQPRTFWQGFFCNGMNPKTMLFFLSIFSQLLTSDQIYTQQALLYGLYLMVLHGVWFCIVAWFVTTPKIQNLFRRFARPVQRLTSLGLIGFGTLLAIRQ</sequence>
<keyword evidence="2" id="KW-1003">Cell membrane</keyword>
<dbReference type="InterPro" id="IPR001123">
    <property type="entry name" value="LeuE-type"/>
</dbReference>
<dbReference type="PANTHER" id="PTHR30086">
    <property type="entry name" value="ARGININE EXPORTER PROTEIN ARGO"/>
    <property type="match status" value="1"/>
</dbReference>
<evidence type="ECO:0000256" key="3">
    <source>
        <dbReference type="ARBA" id="ARBA00022692"/>
    </source>
</evidence>
<feature type="transmembrane region" description="Helical" evidence="6">
    <location>
        <begin position="145"/>
        <end position="167"/>
    </location>
</feature>
<evidence type="ECO:0000256" key="2">
    <source>
        <dbReference type="ARBA" id="ARBA00022475"/>
    </source>
</evidence>
<evidence type="ECO:0000313" key="7">
    <source>
        <dbReference type="EMBL" id="SHO54785.1"/>
    </source>
</evidence>
<dbReference type="GO" id="GO:0015171">
    <property type="term" value="F:amino acid transmembrane transporter activity"/>
    <property type="evidence" value="ECO:0007669"/>
    <property type="project" value="TreeGrafter"/>
</dbReference>
<protein>
    <submittedName>
        <fullName evidence="7">Threonine efflux protein</fullName>
    </submittedName>
</protein>
<dbReference type="OrthoDB" id="9804822at2"/>
<proteinExistence type="predicted"/>
<dbReference type="RefSeq" id="WP_073579699.1">
    <property type="nucleotide sequence ID" value="NZ_AP024897.1"/>
</dbReference>
<evidence type="ECO:0000256" key="4">
    <source>
        <dbReference type="ARBA" id="ARBA00022989"/>
    </source>
</evidence>
<dbReference type="EMBL" id="FRFG01000008">
    <property type="protein sequence ID" value="SHO54785.1"/>
    <property type="molecule type" value="Genomic_DNA"/>
</dbReference>
<dbReference type="Pfam" id="PF01810">
    <property type="entry name" value="LysE"/>
    <property type="match status" value="1"/>
</dbReference>
<dbReference type="GO" id="GO:0005886">
    <property type="term" value="C:plasma membrane"/>
    <property type="evidence" value="ECO:0007669"/>
    <property type="project" value="UniProtKB-SubCell"/>
</dbReference>
<dbReference type="AlphaFoldDB" id="A0A1M7YQE2"/>
<keyword evidence="4 6" id="KW-1133">Transmembrane helix</keyword>
<dbReference type="PANTHER" id="PTHR30086:SF21">
    <property type="entry name" value="TRANSPORT PROTEIN"/>
    <property type="match status" value="1"/>
</dbReference>
<dbReference type="PIRSF" id="PIRSF006324">
    <property type="entry name" value="LeuE"/>
    <property type="match status" value="1"/>
</dbReference>